<evidence type="ECO:0000313" key="3">
    <source>
        <dbReference type="EMBL" id="QOL80410.1"/>
    </source>
</evidence>
<proteinExistence type="inferred from homology"/>
<dbReference type="RefSeq" id="WP_193082731.1">
    <property type="nucleotide sequence ID" value="NZ_CP045201.1"/>
</dbReference>
<dbReference type="InterPro" id="IPR002347">
    <property type="entry name" value="SDR_fam"/>
</dbReference>
<dbReference type="PROSITE" id="PS00061">
    <property type="entry name" value="ADH_SHORT"/>
    <property type="match status" value="1"/>
</dbReference>
<protein>
    <submittedName>
        <fullName evidence="3">SDR family oxidoreductase</fullName>
    </submittedName>
</protein>
<dbReference type="InterPro" id="IPR020904">
    <property type="entry name" value="Sc_DH/Rdtase_CS"/>
</dbReference>
<gene>
    <name evidence="3" type="ORF">F3W81_06025</name>
</gene>
<dbReference type="FunFam" id="3.40.50.720:FF:000084">
    <property type="entry name" value="Short-chain dehydrogenase reductase"/>
    <property type="match status" value="1"/>
</dbReference>
<dbReference type="GO" id="GO:0016491">
    <property type="term" value="F:oxidoreductase activity"/>
    <property type="evidence" value="ECO:0007669"/>
    <property type="project" value="UniProtKB-KW"/>
</dbReference>
<accession>A0A7L9WMX0</accession>
<dbReference type="Proteomes" id="UP000594118">
    <property type="component" value="Chromosome"/>
</dbReference>
<dbReference type="AlphaFoldDB" id="A0A7L9WMX0"/>
<dbReference type="EMBL" id="CP045201">
    <property type="protein sequence ID" value="QOL80410.1"/>
    <property type="molecule type" value="Genomic_DNA"/>
</dbReference>
<dbReference type="KEGG" id="pshq:F3W81_06025"/>
<dbReference type="PANTHER" id="PTHR24321:SF8">
    <property type="entry name" value="ESTRADIOL 17-BETA-DEHYDROGENASE 8-RELATED"/>
    <property type="match status" value="1"/>
</dbReference>
<dbReference type="Gene3D" id="3.40.50.720">
    <property type="entry name" value="NAD(P)-binding Rossmann-like Domain"/>
    <property type="match status" value="1"/>
</dbReference>
<evidence type="ECO:0000313" key="4">
    <source>
        <dbReference type="Proteomes" id="UP000594118"/>
    </source>
</evidence>
<evidence type="ECO:0000256" key="2">
    <source>
        <dbReference type="ARBA" id="ARBA00023002"/>
    </source>
</evidence>
<comment type="similarity">
    <text evidence="1">Belongs to the short-chain dehydrogenases/reductases (SDR) family.</text>
</comment>
<keyword evidence="2" id="KW-0560">Oxidoreductase</keyword>
<dbReference type="PANTHER" id="PTHR24321">
    <property type="entry name" value="DEHYDROGENASES, SHORT CHAIN"/>
    <property type="match status" value="1"/>
</dbReference>
<dbReference type="SUPFAM" id="SSF51735">
    <property type="entry name" value="NAD(P)-binding Rossmann-fold domains"/>
    <property type="match status" value="1"/>
</dbReference>
<evidence type="ECO:0000256" key="1">
    <source>
        <dbReference type="ARBA" id="ARBA00006484"/>
    </source>
</evidence>
<dbReference type="Pfam" id="PF13561">
    <property type="entry name" value="adh_short_C2"/>
    <property type="match status" value="1"/>
</dbReference>
<sequence>MTHLPLSGQSALVTGASSGIGRAIALRLAEAGATVWATDITQDAVEGGPPVAEPLSEISPASCFVRLDVRDHAACAALCAKIAQTHGRLDLVVPSAMTPGRGSLPQTTPEDWKRVMGVNVDGVYNVLSGTLVQMRAQEPLKDVRGRVVIIGSQHGMVASPGGFAYGVSKAAVLQMMRQIAVEHAEEGIICNAVSPGKILTGKTGPAIAPEMIAYSEARTPMPRLGRPADVAQAVLFLADPATTFVTGHNLLVDGGWMAG</sequence>
<keyword evidence="4" id="KW-1185">Reference proteome</keyword>
<dbReference type="InterPro" id="IPR036291">
    <property type="entry name" value="NAD(P)-bd_dom_sf"/>
</dbReference>
<name>A0A7L9WMX0_9RHOB</name>
<dbReference type="CDD" id="cd05233">
    <property type="entry name" value="SDR_c"/>
    <property type="match status" value="1"/>
</dbReference>
<reference evidence="3 4" key="1">
    <citation type="submission" date="2019-10" db="EMBL/GenBank/DDBJ databases">
        <title>Pseudopuniceibacterium sp. HQ09 islated from Antarctica.</title>
        <authorList>
            <person name="Liao L."/>
            <person name="Su S."/>
            <person name="Chen B."/>
            <person name="Yu Y."/>
        </authorList>
    </citation>
    <scope>NUCLEOTIDE SEQUENCE [LARGE SCALE GENOMIC DNA]</scope>
    <source>
        <strain evidence="3 4">HQ09</strain>
    </source>
</reference>
<dbReference type="PRINTS" id="PR00081">
    <property type="entry name" value="GDHRDH"/>
</dbReference>
<organism evidence="3 4">
    <name type="scientific">Pseudooceanicola spongiae</name>
    <dbReference type="NCBI Taxonomy" id="2613965"/>
    <lineage>
        <taxon>Bacteria</taxon>
        <taxon>Pseudomonadati</taxon>
        <taxon>Pseudomonadota</taxon>
        <taxon>Alphaproteobacteria</taxon>
        <taxon>Rhodobacterales</taxon>
        <taxon>Paracoccaceae</taxon>
        <taxon>Pseudooceanicola</taxon>
    </lineage>
</organism>